<dbReference type="Proteomes" id="UP000255234">
    <property type="component" value="Unassembled WGS sequence"/>
</dbReference>
<evidence type="ECO:0000313" key="2">
    <source>
        <dbReference type="Proteomes" id="UP000255234"/>
    </source>
</evidence>
<dbReference type="InterPro" id="IPR036866">
    <property type="entry name" value="RibonucZ/Hydroxyglut_hydro"/>
</dbReference>
<dbReference type="PANTHER" id="PTHR42967">
    <property type="entry name" value="METAL DEPENDENT HYDROLASE"/>
    <property type="match status" value="1"/>
</dbReference>
<protein>
    <submittedName>
        <fullName evidence="1">Beta-lactamase superfamily domain</fullName>
    </submittedName>
</protein>
<evidence type="ECO:0000313" key="1">
    <source>
        <dbReference type="EMBL" id="STY71663.1"/>
    </source>
</evidence>
<dbReference type="AlphaFoldDB" id="A0A378NTG2"/>
<name>A0A378NTG2_9FIRM</name>
<dbReference type="Gene3D" id="3.60.15.10">
    <property type="entry name" value="Ribonuclease Z/Hydroxyacylglutathione hydrolase-like"/>
    <property type="match status" value="1"/>
</dbReference>
<accession>A0A378NTG2</accession>
<organism evidence="1 2">
    <name type="scientific">Megamonas hypermegale</name>
    <dbReference type="NCBI Taxonomy" id="158847"/>
    <lineage>
        <taxon>Bacteria</taxon>
        <taxon>Bacillati</taxon>
        <taxon>Bacillota</taxon>
        <taxon>Negativicutes</taxon>
        <taxon>Selenomonadales</taxon>
        <taxon>Selenomonadaceae</taxon>
        <taxon>Megamonas</taxon>
    </lineage>
</organism>
<reference evidence="1 2" key="1">
    <citation type="submission" date="2018-06" db="EMBL/GenBank/DDBJ databases">
        <authorList>
            <consortium name="Pathogen Informatics"/>
            <person name="Doyle S."/>
        </authorList>
    </citation>
    <scope>NUCLEOTIDE SEQUENCE [LARGE SCALE GENOMIC DNA]</scope>
    <source>
        <strain evidence="1 2">NCTC10571</strain>
    </source>
</reference>
<proteinExistence type="predicted"/>
<dbReference type="EMBL" id="UGPP01000001">
    <property type="protein sequence ID" value="STY71663.1"/>
    <property type="molecule type" value="Genomic_DNA"/>
</dbReference>
<dbReference type="RefSeq" id="WP_115151928.1">
    <property type="nucleotide sequence ID" value="NZ_UGPP01000001.1"/>
</dbReference>
<dbReference type="SUPFAM" id="SSF56281">
    <property type="entry name" value="Metallo-hydrolase/oxidoreductase"/>
    <property type="match status" value="1"/>
</dbReference>
<sequence length="234" mass="27716">MYDKVKVTYLLNSGFILEIGDCAIIFDYYQDEKDIVDKIIQDKKEVYFFVSHVHYDHFNPKISEFKDKVTKYFISYDVVTDVLPKEKTIILDEYMTYDDKNIHVRSFSSTDEGISFFVEKNDWKIFHAGDFNWWHWKGDTKENNAFAKNGFVKQMMRLSGLKMDIAFFPVDSRLEEFLDLGVTEFCKVTEVKNLITMHNVGKKDWIIPEDFPNKEKMNSIWCPKVSGESHFIIK</sequence>
<dbReference type="PANTHER" id="PTHR42967:SF1">
    <property type="entry name" value="MBL FOLD METALLO-HYDROLASE"/>
    <property type="match status" value="1"/>
</dbReference>
<gene>
    <name evidence="1" type="ORF">NCTC10571_01825</name>
</gene>